<dbReference type="AlphaFoldDB" id="A0A2T2N9W9"/>
<evidence type="ECO:0000313" key="3">
    <source>
        <dbReference type="EMBL" id="PSN62189.1"/>
    </source>
</evidence>
<evidence type="ECO:0000256" key="1">
    <source>
        <dbReference type="ARBA" id="ARBA00023242"/>
    </source>
</evidence>
<proteinExistence type="predicted"/>
<dbReference type="Pfam" id="PF11951">
    <property type="entry name" value="Fungal_trans_2"/>
    <property type="match status" value="1"/>
</dbReference>
<dbReference type="GO" id="GO:0008270">
    <property type="term" value="F:zinc ion binding"/>
    <property type="evidence" value="ECO:0007669"/>
    <property type="project" value="InterPro"/>
</dbReference>
<feature type="region of interest" description="Disordered" evidence="2">
    <location>
        <begin position="51"/>
        <end position="72"/>
    </location>
</feature>
<dbReference type="GO" id="GO:0000981">
    <property type="term" value="F:DNA-binding transcription factor activity, RNA polymerase II-specific"/>
    <property type="evidence" value="ECO:0007669"/>
    <property type="project" value="InterPro"/>
</dbReference>
<organism evidence="3 4">
    <name type="scientific">Corynespora cassiicola Philippines</name>
    <dbReference type="NCBI Taxonomy" id="1448308"/>
    <lineage>
        <taxon>Eukaryota</taxon>
        <taxon>Fungi</taxon>
        <taxon>Dikarya</taxon>
        <taxon>Ascomycota</taxon>
        <taxon>Pezizomycotina</taxon>
        <taxon>Dothideomycetes</taxon>
        <taxon>Pleosporomycetidae</taxon>
        <taxon>Pleosporales</taxon>
        <taxon>Corynesporascaceae</taxon>
        <taxon>Corynespora</taxon>
    </lineage>
</organism>
<accession>A0A2T2N9W9</accession>
<reference evidence="3 4" key="1">
    <citation type="journal article" date="2018" name="Front. Microbiol.">
        <title>Genome-Wide Analysis of Corynespora cassiicola Leaf Fall Disease Putative Effectors.</title>
        <authorList>
            <person name="Lopez D."/>
            <person name="Ribeiro S."/>
            <person name="Label P."/>
            <person name="Fumanal B."/>
            <person name="Venisse J.S."/>
            <person name="Kohler A."/>
            <person name="de Oliveira R.R."/>
            <person name="Labutti K."/>
            <person name="Lipzen A."/>
            <person name="Lail K."/>
            <person name="Bauer D."/>
            <person name="Ohm R.A."/>
            <person name="Barry K.W."/>
            <person name="Spatafora J."/>
            <person name="Grigoriev I.V."/>
            <person name="Martin F.M."/>
            <person name="Pujade-Renaud V."/>
        </authorList>
    </citation>
    <scope>NUCLEOTIDE SEQUENCE [LARGE SCALE GENOMIC DNA]</scope>
    <source>
        <strain evidence="3 4">Philippines</strain>
    </source>
</reference>
<evidence type="ECO:0000313" key="4">
    <source>
        <dbReference type="Proteomes" id="UP000240883"/>
    </source>
</evidence>
<dbReference type="OrthoDB" id="4137815at2759"/>
<keyword evidence="4" id="KW-1185">Reference proteome</keyword>
<dbReference type="CDD" id="cd00067">
    <property type="entry name" value="GAL4"/>
    <property type="match status" value="1"/>
</dbReference>
<dbReference type="Proteomes" id="UP000240883">
    <property type="component" value="Unassembled WGS sequence"/>
</dbReference>
<dbReference type="STRING" id="1448308.A0A2T2N9W9"/>
<evidence type="ECO:0008006" key="5">
    <source>
        <dbReference type="Google" id="ProtNLM"/>
    </source>
</evidence>
<dbReference type="InterPro" id="IPR001138">
    <property type="entry name" value="Zn2Cys6_DnaBD"/>
</dbReference>
<gene>
    <name evidence="3" type="ORF">BS50DRAFT_650689</name>
</gene>
<keyword evidence="1" id="KW-0539">Nucleus</keyword>
<dbReference type="EMBL" id="KZ678142">
    <property type="protein sequence ID" value="PSN62189.1"/>
    <property type="molecule type" value="Genomic_DNA"/>
</dbReference>
<protein>
    <recommendedName>
        <fullName evidence="5">Zn(2)-C6 fungal-type domain-containing protein</fullName>
    </recommendedName>
</protein>
<sequence>MRITTASTRACDRCYQLKERCQRVPNTSSCERCQRLSQVCSTVRPVRPTCRRTNRREKRASNLSSLSSSGMDSMHHVGLWLQETPDLSSEEKELLAYLLSDSQILHYSVISPRFKDAEQQSFLGLLPAAWPILKDAYLAYAGVLKSLHPENTAKESNDSHLRRVTSAMMALRNLPITTAQDAELCLNMGFALAATIHTSIGTGLSTICHHCLTTTRPFIESAALPPKTSPKLTFLVLMETMDCLVTRSIPTLRLPPPTPGLIDPHLGLALPLLSAYHDLCTLSATLASAPSAAHIPALTSQLATLHAVAQSWTPDPPKDFLAVCTPAEAILLLAQARAYRIALLLLIHRLQHPFGGARDVQADVWAREVLGELEVAHKVAGAPVRCVELPFLIAAVEVRGRRERERVKGWVGVYVNGGMGAVREAGERFLEGVWEERDRRGEGGMWLEWVHTPCVVLETLTGG</sequence>
<name>A0A2T2N9W9_CORCC</name>
<dbReference type="InterPro" id="IPR021858">
    <property type="entry name" value="Fun_TF"/>
</dbReference>
<evidence type="ECO:0000256" key="2">
    <source>
        <dbReference type="SAM" id="MobiDB-lite"/>
    </source>
</evidence>